<evidence type="ECO:0000313" key="9">
    <source>
        <dbReference type="Proteomes" id="UP000199556"/>
    </source>
</evidence>
<feature type="domain" description="PhoU" evidence="7">
    <location>
        <begin position="26"/>
        <end position="112"/>
    </location>
</feature>
<keyword evidence="4 6" id="KW-0963">Cytoplasm</keyword>
<name>A0A1I4PDY8_ECTMO</name>
<evidence type="ECO:0000256" key="2">
    <source>
        <dbReference type="ARBA" id="ARBA00008107"/>
    </source>
</evidence>
<keyword evidence="5 6" id="KW-0592">Phosphate transport</keyword>
<comment type="similarity">
    <text evidence="2 6">Belongs to the PhoU family.</text>
</comment>
<dbReference type="GO" id="GO:0030643">
    <property type="term" value="P:intracellular phosphate ion homeostasis"/>
    <property type="evidence" value="ECO:0007669"/>
    <property type="project" value="InterPro"/>
</dbReference>
<dbReference type="PANTHER" id="PTHR42930">
    <property type="entry name" value="PHOSPHATE-SPECIFIC TRANSPORT SYSTEM ACCESSORY PROTEIN PHOU"/>
    <property type="match status" value="1"/>
</dbReference>
<evidence type="ECO:0000313" key="8">
    <source>
        <dbReference type="EMBL" id="SFM25887.1"/>
    </source>
</evidence>
<evidence type="ECO:0000256" key="3">
    <source>
        <dbReference type="ARBA" id="ARBA00022448"/>
    </source>
</evidence>
<keyword evidence="9" id="KW-1185">Reference proteome</keyword>
<dbReference type="STRING" id="195064.SAMN05421721_101201"/>
<dbReference type="InterPro" id="IPR026022">
    <property type="entry name" value="PhoU_dom"/>
</dbReference>
<organism evidence="8 9">
    <name type="scientific">Ectothiorhodospira mobilis</name>
    <dbReference type="NCBI Taxonomy" id="195064"/>
    <lineage>
        <taxon>Bacteria</taxon>
        <taxon>Pseudomonadati</taxon>
        <taxon>Pseudomonadota</taxon>
        <taxon>Gammaproteobacteria</taxon>
        <taxon>Chromatiales</taxon>
        <taxon>Ectothiorhodospiraceae</taxon>
        <taxon>Ectothiorhodospira</taxon>
    </lineage>
</organism>
<dbReference type="NCBIfam" id="TIGR02135">
    <property type="entry name" value="phoU_full"/>
    <property type="match status" value="1"/>
</dbReference>
<comment type="subunit">
    <text evidence="6">Homodimer.</text>
</comment>
<dbReference type="GO" id="GO:0006817">
    <property type="term" value="P:phosphate ion transport"/>
    <property type="evidence" value="ECO:0007669"/>
    <property type="project" value="UniProtKB-KW"/>
</dbReference>
<dbReference type="SUPFAM" id="SSF109755">
    <property type="entry name" value="PhoU-like"/>
    <property type="match status" value="1"/>
</dbReference>
<reference evidence="8 9" key="1">
    <citation type="submission" date="2016-10" db="EMBL/GenBank/DDBJ databases">
        <authorList>
            <person name="de Groot N.N."/>
        </authorList>
    </citation>
    <scope>NUCLEOTIDE SEQUENCE [LARGE SCALE GENOMIC DNA]</scope>
    <source>
        <strain evidence="8 9">DSM 4180</strain>
    </source>
</reference>
<dbReference type="RefSeq" id="WP_090483331.1">
    <property type="nucleotide sequence ID" value="NZ_FOUO01000001.1"/>
</dbReference>
<evidence type="ECO:0000259" key="7">
    <source>
        <dbReference type="Pfam" id="PF01895"/>
    </source>
</evidence>
<dbReference type="PANTHER" id="PTHR42930:SF3">
    <property type="entry name" value="PHOSPHATE-SPECIFIC TRANSPORT SYSTEM ACCESSORY PROTEIN PHOU"/>
    <property type="match status" value="1"/>
</dbReference>
<protein>
    <recommendedName>
        <fullName evidence="6">Phosphate-specific transport system accessory protein PhoU</fullName>
    </recommendedName>
</protein>
<dbReference type="PIRSF" id="PIRSF003107">
    <property type="entry name" value="PhoU"/>
    <property type="match status" value="1"/>
</dbReference>
<dbReference type="AlphaFoldDB" id="A0A1I4PDY8"/>
<keyword evidence="3 6" id="KW-0813">Transport</keyword>
<evidence type="ECO:0000256" key="1">
    <source>
        <dbReference type="ARBA" id="ARBA00004496"/>
    </source>
</evidence>
<dbReference type="Proteomes" id="UP000199556">
    <property type="component" value="Unassembled WGS sequence"/>
</dbReference>
<dbReference type="InterPro" id="IPR038078">
    <property type="entry name" value="PhoU-like_sf"/>
</dbReference>
<dbReference type="GO" id="GO:0005737">
    <property type="term" value="C:cytoplasm"/>
    <property type="evidence" value="ECO:0007669"/>
    <property type="project" value="UniProtKB-SubCell"/>
</dbReference>
<dbReference type="InterPro" id="IPR028366">
    <property type="entry name" value="PhoU"/>
</dbReference>
<dbReference type="Gene3D" id="1.20.58.220">
    <property type="entry name" value="Phosphate transport system protein phou homolog 2, domain 2"/>
    <property type="match status" value="1"/>
</dbReference>
<dbReference type="FunFam" id="1.20.58.220:FF:000001">
    <property type="entry name" value="Phosphate-specific transport system accessory protein PhoU"/>
    <property type="match status" value="1"/>
</dbReference>
<evidence type="ECO:0000256" key="5">
    <source>
        <dbReference type="ARBA" id="ARBA00022592"/>
    </source>
</evidence>
<dbReference type="OrthoDB" id="9814256at2"/>
<dbReference type="GO" id="GO:0045936">
    <property type="term" value="P:negative regulation of phosphate metabolic process"/>
    <property type="evidence" value="ECO:0007669"/>
    <property type="project" value="InterPro"/>
</dbReference>
<sequence>MDENKLGGHYLQKYNEELETLRNRVLSMGGLVETQVANAVTALATADLALADDVIQNDVRVNSLEVAIDEHCSEILARHQPAASDLRFIISIIKTITDLERIGDQAEKVARMAVHLAEKDRPRNQYADVRALGEKVTRLVHDALDAFARMDVETAVNTVREDVSVDRDYETVMRQHITFMMEDPRTISRALDVIWAIRALERIGDHARNMCEYVIYLVRGKDVRHITLDELERAVQEGREMAGGKKRAPGQGEG</sequence>
<accession>A0A1I4PDY8</accession>
<comment type="subcellular location">
    <subcellularLocation>
        <location evidence="1 6">Cytoplasm</location>
    </subcellularLocation>
</comment>
<dbReference type="FunFam" id="1.20.58.220:FF:000002">
    <property type="entry name" value="Phosphate-specific transport system accessory protein PhoU"/>
    <property type="match status" value="1"/>
</dbReference>
<evidence type="ECO:0000256" key="4">
    <source>
        <dbReference type="ARBA" id="ARBA00022490"/>
    </source>
</evidence>
<comment type="function">
    <text evidence="6">Plays a role in the regulation of phosphate uptake.</text>
</comment>
<feature type="domain" description="PhoU" evidence="7">
    <location>
        <begin position="130"/>
        <end position="214"/>
    </location>
</feature>
<dbReference type="EMBL" id="FOUO01000001">
    <property type="protein sequence ID" value="SFM25887.1"/>
    <property type="molecule type" value="Genomic_DNA"/>
</dbReference>
<evidence type="ECO:0000256" key="6">
    <source>
        <dbReference type="PIRNR" id="PIRNR003107"/>
    </source>
</evidence>
<dbReference type="Pfam" id="PF01895">
    <property type="entry name" value="PhoU"/>
    <property type="match status" value="2"/>
</dbReference>
<gene>
    <name evidence="8" type="ORF">SAMN05421721_101201</name>
</gene>
<proteinExistence type="inferred from homology"/>